<dbReference type="SUPFAM" id="SSF50199">
    <property type="entry name" value="Staphylococcal nuclease"/>
    <property type="match status" value="1"/>
</dbReference>
<evidence type="ECO:0000259" key="9">
    <source>
        <dbReference type="PROSITE" id="PS50830"/>
    </source>
</evidence>
<sequence length="472" mass="51173">MPWYFSSWFPRKDTTPQSHNTPEVVPDTSPVTSSDSLWTRLHNDTLPPAADLCLVFALGAASGAGALLAWRRWGMRLSTAEWITPNELARRRWIRGVVTSVGDADDFRLYHTPGIGWRWPLKLKRVPTRRKDLKDQTIHVRIAGVDAPEGAHYGRPGQPHADESLTWLRKRILGKTLYCRLIRKDQYGRIVRCLPVSCMRVYEPFAAQVGVPLVPRPFLPLFLARYLGSSLALEMLRAGTATTYEESGAEYGPWGRDKYLRVEEEARTARRGMWKNGANIEMPGEYKKRYAAALGEKEDTSGSDKNDGKKRTRPVSAKSIKQVSRLPRRFKLPMKLATLATLTVAVAVGHVSASPADDVLTPTGVPATSGPPFTFTFDTTAAAPSVLSALSSLISSESTAIMPYTATTQTQSGTTPTSIPGASGSTPTQTSSSPSSTATQTSGAGSLGLVWRSGDVAGVGFVVLGAVAALVC</sequence>
<dbReference type="EMBL" id="JAGFBS010000008">
    <property type="protein sequence ID" value="KAG6377839.1"/>
    <property type="molecule type" value="Genomic_DNA"/>
</dbReference>
<feature type="compositionally biased region" description="Basic and acidic residues" evidence="8">
    <location>
        <begin position="295"/>
        <end position="309"/>
    </location>
</feature>
<dbReference type="GO" id="GO:0016020">
    <property type="term" value="C:membrane"/>
    <property type="evidence" value="ECO:0007669"/>
    <property type="project" value="UniProtKB-SubCell"/>
</dbReference>
<evidence type="ECO:0000256" key="5">
    <source>
        <dbReference type="ARBA" id="ARBA00022759"/>
    </source>
</evidence>
<dbReference type="Gene3D" id="2.40.50.90">
    <property type="match status" value="1"/>
</dbReference>
<keyword evidence="11" id="KW-1185">Reference proteome</keyword>
<evidence type="ECO:0000256" key="6">
    <source>
        <dbReference type="ARBA" id="ARBA00022801"/>
    </source>
</evidence>
<dbReference type="GO" id="GO:0004519">
    <property type="term" value="F:endonuclease activity"/>
    <property type="evidence" value="ECO:0007669"/>
    <property type="project" value="UniProtKB-KW"/>
</dbReference>
<proteinExistence type="inferred from homology"/>
<keyword evidence="5" id="KW-0255">Endonuclease</keyword>
<dbReference type="Pfam" id="PF00565">
    <property type="entry name" value="SNase"/>
    <property type="match status" value="1"/>
</dbReference>
<reference evidence="10" key="1">
    <citation type="submission" date="2021-03" db="EMBL/GenBank/DDBJ databases">
        <title>Evolutionary innovations through gain and loss of genes in the ectomycorrhizal Boletales.</title>
        <authorList>
            <person name="Wu G."/>
            <person name="Miyauchi S."/>
            <person name="Morin E."/>
            <person name="Yang Z.-L."/>
            <person name="Xu J."/>
            <person name="Martin F.M."/>
        </authorList>
    </citation>
    <scope>NUCLEOTIDE SEQUENCE</scope>
    <source>
        <strain evidence="10">BR01</strain>
    </source>
</reference>
<evidence type="ECO:0000256" key="3">
    <source>
        <dbReference type="ARBA" id="ARBA00005435"/>
    </source>
</evidence>
<evidence type="ECO:0000256" key="8">
    <source>
        <dbReference type="SAM" id="MobiDB-lite"/>
    </source>
</evidence>
<protein>
    <recommendedName>
        <fullName evidence="9">TNase-like domain-containing protein</fullName>
    </recommendedName>
</protein>
<name>A0A8I2YRN9_9AGAM</name>
<comment type="subcellular location">
    <subcellularLocation>
        <location evidence="1">Membrane</location>
        <topology evidence="1">Single-pass membrane protein</topology>
    </subcellularLocation>
    <subcellularLocation>
        <location evidence="2">Mitochondrion</location>
    </subcellularLocation>
</comment>
<comment type="caution">
    <text evidence="10">The sequence shown here is derived from an EMBL/GenBank/DDBJ whole genome shotgun (WGS) entry which is preliminary data.</text>
</comment>
<dbReference type="SMART" id="SM00318">
    <property type="entry name" value="SNc"/>
    <property type="match status" value="1"/>
</dbReference>
<evidence type="ECO:0000256" key="1">
    <source>
        <dbReference type="ARBA" id="ARBA00004167"/>
    </source>
</evidence>
<feature type="region of interest" description="Disordered" evidence="8">
    <location>
        <begin position="295"/>
        <end position="320"/>
    </location>
</feature>
<keyword evidence="6" id="KW-0378">Hydrolase</keyword>
<evidence type="ECO:0000313" key="11">
    <source>
        <dbReference type="Proteomes" id="UP000683000"/>
    </source>
</evidence>
<dbReference type="GO" id="GO:0016787">
    <property type="term" value="F:hydrolase activity"/>
    <property type="evidence" value="ECO:0007669"/>
    <property type="project" value="UniProtKB-KW"/>
</dbReference>
<dbReference type="AlphaFoldDB" id="A0A8I2YRN9"/>
<keyword evidence="7" id="KW-0106">Calcium</keyword>
<evidence type="ECO:0000313" key="10">
    <source>
        <dbReference type="EMBL" id="KAG6377839.1"/>
    </source>
</evidence>
<feature type="domain" description="TNase-like" evidence="9">
    <location>
        <begin position="92"/>
        <end position="276"/>
    </location>
</feature>
<dbReference type="InterPro" id="IPR035437">
    <property type="entry name" value="SNase_OB-fold_sf"/>
</dbReference>
<dbReference type="Proteomes" id="UP000683000">
    <property type="component" value="Unassembled WGS sequence"/>
</dbReference>
<dbReference type="OrthoDB" id="430293at2759"/>
<accession>A0A8I2YRN9</accession>
<comment type="similarity">
    <text evidence="3">Belongs to the LCL3 family.</text>
</comment>
<dbReference type="InterPro" id="IPR016071">
    <property type="entry name" value="Staphylococal_nuclease_OB-fold"/>
</dbReference>
<evidence type="ECO:0000256" key="2">
    <source>
        <dbReference type="ARBA" id="ARBA00004173"/>
    </source>
</evidence>
<evidence type="ECO:0000256" key="7">
    <source>
        <dbReference type="ARBA" id="ARBA00022837"/>
    </source>
</evidence>
<evidence type="ECO:0000256" key="4">
    <source>
        <dbReference type="ARBA" id="ARBA00022722"/>
    </source>
</evidence>
<dbReference type="PANTHER" id="PTHR12302">
    <property type="entry name" value="EBNA2 BINDING PROTEIN P100"/>
    <property type="match status" value="1"/>
</dbReference>
<organism evidence="10 11">
    <name type="scientific">Boletus reticuloceps</name>
    <dbReference type="NCBI Taxonomy" id="495285"/>
    <lineage>
        <taxon>Eukaryota</taxon>
        <taxon>Fungi</taxon>
        <taxon>Dikarya</taxon>
        <taxon>Basidiomycota</taxon>
        <taxon>Agaricomycotina</taxon>
        <taxon>Agaricomycetes</taxon>
        <taxon>Agaricomycetidae</taxon>
        <taxon>Boletales</taxon>
        <taxon>Boletineae</taxon>
        <taxon>Boletaceae</taxon>
        <taxon>Boletoideae</taxon>
        <taxon>Boletus</taxon>
    </lineage>
</organism>
<gene>
    <name evidence="10" type="ORF">JVT61DRAFT_14620</name>
</gene>
<dbReference type="GO" id="GO:0005739">
    <property type="term" value="C:mitochondrion"/>
    <property type="evidence" value="ECO:0007669"/>
    <property type="project" value="UniProtKB-SubCell"/>
</dbReference>
<feature type="region of interest" description="Disordered" evidence="8">
    <location>
        <begin position="407"/>
        <end position="444"/>
    </location>
</feature>
<keyword evidence="4" id="KW-0540">Nuclease</keyword>
<dbReference type="PANTHER" id="PTHR12302:SF3">
    <property type="entry name" value="SERINE_THREONINE-PROTEIN KINASE 31"/>
    <property type="match status" value="1"/>
</dbReference>
<dbReference type="PROSITE" id="PS50830">
    <property type="entry name" value="TNASE_3"/>
    <property type="match status" value="1"/>
</dbReference>